<sequence>MLVALFALVMSGVVVGTIRLAEVVVDRTIRRALAPLHAQLAEYRQHRLDA</sequence>
<evidence type="ECO:0000313" key="1">
    <source>
        <dbReference type="EMBL" id="MEZ0167047.1"/>
    </source>
</evidence>
<dbReference type="RefSeq" id="WP_370443254.1">
    <property type="nucleotide sequence ID" value="NZ_JBGFTU010000046.1"/>
</dbReference>
<gene>
    <name evidence="1" type="ORF">AB2L27_20025</name>
</gene>
<comment type="caution">
    <text evidence="1">The sequence shown here is derived from an EMBL/GenBank/DDBJ whole genome shotgun (WGS) entry which is preliminary data.</text>
</comment>
<dbReference type="EMBL" id="JBGFTU010000046">
    <property type="protein sequence ID" value="MEZ0167047.1"/>
    <property type="molecule type" value="Genomic_DNA"/>
</dbReference>
<proteinExistence type="predicted"/>
<evidence type="ECO:0008006" key="3">
    <source>
        <dbReference type="Google" id="ProtNLM"/>
    </source>
</evidence>
<protein>
    <recommendedName>
        <fullName evidence="3">Sensor histidine kinase</fullName>
    </recommendedName>
</protein>
<organism evidence="1 2">
    <name type="scientific">Kineococcus halophytocola</name>
    <dbReference type="NCBI Taxonomy" id="3234027"/>
    <lineage>
        <taxon>Bacteria</taxon>
        <taxon>Bacillati</taxon>
        <taxon>Actinomycetota</taxon>
        <taxon>Actinomycetes</taxon>
        <taxon>Kineosporiales</taxon>
        <taxon>Kineosporiaceae</taxon>
        <taxon>Kineococcus</taxon>
    </lineage>
</organism>
<evidence type="ECO:0000313" key="2">
    <source>
        <dbReference type="Proteomes" id="UP001565927"/>
    </source>
</evidence>
<name>A0ABV4H8B7_9ACTN</name>
<accession>A0ABV4H8B7</accession>
<reference evidence="1 2" key="1">
    <citation type="submission" date="2024-07" db="EMBL/GenBank/DDBJ databases">
        <authorList>
            <person name="Thanompreechachai J."/>
            <person name="Duangmal K."/>
        </authorList>
    </citation>
    <scope>NUCLEOTIDE SEQUENCE [LARGE SCALE GENOMIC DNA]</scope>
    <source>
        <strain evidence="1 2">LSe6-4</strain>
    </source>
</reference>
<dbReference type="Proteomes" id="UP001565927">
    <property type="component" value="Unassembled WGS sequence"/>
</dbReference>
<keyword evidence="2" id="KW-1185">Reference proteome</keyword>